<evidence type="ECO:0000313" key="2">
    <source>
        <dbReference type="EMBL" id="KHJ93876.1"/>
    </source>
</evidence>
<dbReference type="PANTHER" id="PTHR45908:SF23">
    <property type="entry name" value="FUNGAL LIPASE-LIKE DOMAIN-CONTAINING PROTEIN"/>
    <property type="match status" value="1"/>
</dbReference>
<keyword evidence="3" id="KW-1185">Reference proteome</keyword>
<dbReference type="InterPro" id="IPR002921">
    <property type="entry name" value="Fungal_lipase-type"/>
</dbReference>
<evidence type="ECO:0000313" key="3">
    <source>
        <dbReference type="Proteomes" id="UP000053660"/>
    </source>
</evidence>
<dbReference type="SUPFAM" id="SSF53474">
    <property type="entry name" value="alpha/beta-Hydrolases"/>
    <property type="match status" value="1"/>
</dbReference>
<dbReference type="EMBL" id="KN550563">
    <property type="protein sequence ID" value="KHJ93876.1"/>
    <property type="molecule type" value="Genomic_DNA"/>
</dbReference>
<dbReference type="GO" id="GO:0006629">
    <property type="term" value="P:lipid metabolic process"/>
    <property type="evidence" value="ECO:0007669"/>
    <property type="project" value="InterPro"/>
</dbReference>
<reference evidence="2 3" key="1">
    <citation type="submission" date="2014-03" db="EMBL/GenBank/DDBJ databases">
        <title>Draft genome of the hookworm Oesophagostomum dentatum.</title>
        <authorList>
            <person name="Mitreva M."/>
        </authorList>
    </citation>
    <scope>NUCLEOTIDE SEQUENCE [LARGE SCALE GENOMIC DNA]</scope>
    <source>
        <strain evidence="2 3">OD-Hann</strain>
    </source>
</reference>
<dbReference type="OrthoDB" id="426718at2759"/>
<gene>
    <name evidence="2" type="ORF">OESDEN_06203</name>
</gene>
<dbReference type="CDD" id="cd00741">
    <property type="entry name" value="Lipase"/>
    <property type="match status" value="1"/>
</dbReference>
<dbReference type="AlphaFoldDB" id="A0A0B1TCN0"/>
<evidence type="ECO:0000259" key="1">
    <source>
        <dbReference type="Pfam" id="PF01764"/>
    </source>
</evidence>
<accession>A0A0B1TCN0</accession>
<sequence>MMHFSRALGAQRTTGHPLQVTGHSLGGALASLAASLILKFNIATPQQVKLVTFGQPRTGDEEFSNVQDQMCLYCFRVTHWNDMVPHIPNIGYRHHKTEVFYQKGMNPNTYKVCSENEDKACSDGIKVKASITNHINYFGQHVSSYGRQGCV</sequence>
<proteinExistence type="predicted"/>
<dbReference type="PANTHER" id="PTHR45908">
    <property type="entry name" value="PROTEIN CBG11750-RELATED"/>
    <property type="match status" value="1"/>
</dbReference>
<feature type="domain" description="Fungal lipase-type" evidence="1">
    <location>
        <begin position="16"/>
        <end position="90"/>
    </location>
</feature>
<name>A0A0B1TCN0_OESDE</name>
<dbReference type="Pfam" id="PF01764">
    <property type="entry name" value="Lipase_3"/>
    <property type="match status" value="1"/>
</dbReference>
<dbReference type="Gene3D" id="3.40.50.1820">
    <property type="entry name" value="alpha/beta hydrolase"/>
    <property type="match status" value="1"/>
</dbReference>
<organism evidence="2 3">
    <name type="scientific">Oesophagostomum dentatum</name>
    <name type="common">Nodular worm</name>
    <dbReference type="NCBI Taxonomy" id="61180"/>
    <lineage>
        <taxon>Eukaryota</taxon>
        <taxon>Metazoa</taxon>
        <taxon>Ecdysozoa</taxon>
        <taxon>Nematoda</taxon>
        <taxon>Chromadorea</taxon>
        <taxon>Rhabditida</taxon>
        <taxon>Rhabditina</taxon>
        <taxon>Rhabditomorpha</taxon>
        <taxon>Strongyloidea</taxon>
        <taxon>Strongylidae</taxon>
        <taxon>Oesophagostomum</taxon>
    </lineage>
</organism>
<dbReference type="Proteomes" id="UP000053660">
    <property type="component" value="Unassembled WGS sequence"/>
</dbReference>
<dbReference type="InterPro" id="IPR029058">
    <property type="entry name" value="AB_hydrolase_fold"/>
</dbReference>
<protein>
    <submittedName>
        <fullName evidence="2">Triacylglycerol lipase</fullName>
    </submittedName>
</protein>